<feature type="transmembrane region" description="Helical" evidence="1">
    <location>
        <begin position="246"/>
        <end position="269"/>
    </location>
</feature>
<evidence type="ECO:0000259" key="2">
    <source>
        <dbReference type="Pfam" id="PF07670"/>
    </source>
</evidence>
<feature type="transmembrane region" description="Helical" evidence="1">
    <location>
        <begin position="85"/>
        <end position="104"/>
    </location>
</feature>
<dbReference type="RefSeq" id="WP_084053859.1">
    <property type="nucleotide sequence ID" value="NZ_FWWT01000022.1"/>
</dbReference>
<feature type="transmembrane region" description="Helical" evidence="1">
    <location>
        <begin position="149"/>
        <end position="169"/>
    </location>
</feature>
<protein>
    <submittedName>
        <fullName evidence="3">Sporulation integral membrane protein YlbJ</fullName>
    </submittedName>
</protein>
<accession>A0A1W1VJL6</accession>
<sequence length="399" mass="43779">MKKNYILRFIISLFTLYLVISMILHPEETFNGAGFGLKTWSTVLIPSLLPFFIITDLMVELGIVRLLGVLLENIMRPLFKQPGEAGFVLAMGLTSGFPMGAVLTNQLLENDVCTKEEATRLICFTNNASPVFLLVAIPIGMFNNPSLGILLAICHYGANIILGITLGIFSSKSNYLNVSKNSSFTSKIHSAISSLIKNKKPLGIILGNAVNKSIKNILLIGGFVVFFSVFLEILKNSSLFVVLQIVLGKGLMFLGLDSSFSQAITTGFFEMTLGAKTAAETNAPLIEQLIIVSFILGWSGLSIQAQVTSIVGKMDIPISKYIFSRLLHGVISCFLINLLYDPVLKIMDSNLPVFNMPFTQVNYHTLGYLKFNLVFALLALVTLIFISFVLTLAKKNKQV</sequence>
<keyword evidence="1" id="KW-0812">Transmembrane</keyword>
<dbReference type="EMBL" id="FWWT01000022">
    <property type="protein sequence ID" value="SMB93569.1"/>
    <property type="molecule type" value="Genomic_DNA"/>
</dbReference>
<keyword evidence="4" id="KW-1185">Reference proteome</keyword>
<keyword evidence="1" id="KW-0472">Membrane</keyword>
<dbReference type="InterPro" id="IPR014226">
    <property type="entry name" value="Spore_IM_YlbJ"/>
</dbReference>
<evidence type="ECO:0000313" key="3">
    <source>
        <dbReference type="EMBL" id="SMB93569.1"/>
    </source>
</evidence>
<reference evidence="3 4" key="1">
    <citation type="submission" date="2017-04" db="EMBL/GenBank/DDBJ databases">
        <authorList>
            <person name="Afonso C.L."/>
            <person name="Miller P.J."/>
            <person name="Scott M.A."/>
            <person name="Spackman E."/>
            <person name="Goraichik I."/>
            <person name="Dimitrov K.M."/>
            <person name="Suarez D.L."/>
            <person name="Swayne D.E."/>
        </authorList>
    </citation>
    <scope>NUCLEOTIDE SEQUENCE [LARGE SCALE GENOMIC DNA]</scope>
    <source>
        <strain evidence="3 4">DSM 11270</strain>
    </source>
</reference>
<name>A0A1W1VJL6_DESTI</name>
<feature type="transmembrane region" description="Helical" evidence="1">
    <location>
        <begin position="289"/>
        <end position="310"/>
    </location>
</feature>
<feature type="transmembrane region" description="Helical" evidence="1">
    <location>
        <begin position="322"/>
        <end position="340"/>
    </location>
</feature>
<feature type="transmembrane region" description="Helical" evidence="1">
    <location>
        <begin position="124"/>
        <end position="142"/>
    </location>
</feature>
<dbReference type="OrthoDB" id="1645614at2"/>
<dbReference type="InterPro" id="IPR011642">
    <property type="entry name" value="Gate_dom"/>
</dbReference>
<dbReference type="AlphaFoldDB" id="A0A1W1VJL6"/>
<gene>
    <name evidence="3" type="ORF">SAMN00017405_0054</name>
</gene>
<feature type="transmembrane region" description="Helical" evidence="1">
    <location>
        <begin position="217"/>
        <end position="234"/>
    </location>
</feature>
<evidence type="ECO:0000313" key="4">
    <source>
        <dbReference type="Proteomes" id="UP000192731"/>
    </source>
</evidence>
<organism evidence="3 4">
    <name type="scientific">Desulfonispora thiosulfatigenes DSM 11270</name>
    <dbReference type="NCBI Taxonomy" id="656914"/>
    <lineage>
        <taxon>Bacteria</taxon>
        <taxon>Bacillati</taxon>
        <taxon>Bacillota</taxon>
        <taxon>Clostridia</taxon>
        <taxon>Eubacteriales</taxon>
        <taxon>Peptococcaceae</taxon>
        <taxon>Desulfonispora</taxon>
    </lineage>
</organism>
<feature type="transmembrane region" description="Helical" evidence="1">
    <location>
        <begin position="373"/>
        <end position="393"/>
    </location>
</feature>
<feature type="transmembrane region" description="Helical" evidence="1">
    <location>
        <begin position="5"/>
        <end position="24"/>
    </location>
</feature>
<dbReference type="Proteomes" id="UP000192731">
    <property type="component" value="Unassembled WGS sequence"/>
</dbReference>
<dbReference type="NCBIfam" id="TIGR02871">
    <property type="entry name" value="spore_ylbJ"/>
    <property type="match status" value="1"/>
</dbReference>
<feature type="domain" description="Nucleoside transporter/FeoB GTPase Gate" evidence="2">
    <location>
        <begin position="43"/>
        <end position="141"/>
    </location>
</feature>
<proteinExistence type="predicted"/>
<evidence type="ECO:0000256" key="1">
    <source>
        <dbReference type="SAM" id="Phobius"/>
    </source>
</evidence>
<dbReference type="STRING" id="656914.SAMN00017405_0054"/>
<keyword evidence="1" id="KW-1133">Transmembrane helix</keyword>
<dbReference type="Pfam" id="PF07670">
    <property type="entry name" value="Gate"/>
    <property type="match status" value="1"/>
</dbReference>
<feature type="transmembrane region" description="Helical" evidence="1">
    <location>
        <begin position="44"/>
        <end position="64"/>
    </location>
</feature>